<dbReference type="GO" id="GO:0016485">
    <property type="term" value="P:protein processing"/>
    <property type="evidence" value="ECO:0007669"/>
    <property type="project" value="TreeGrafter"/>
</dbReference>
<dbReference type="Gene3D" id="2.60.120.260">
    <property type="entry name" value="Galactose-binding domain-like"/>
    <property type="match status" value="1"/>
</dbReference>
<dbReference type="InterPro" id="IPR015500">
    <property type="entry name" value="Peptidase_S8_subtilisin-rel"/>
</dbReference>
<evidence type="ECO:0000256" key="8">
    <source>
        <dbReference type="ARBA" id="ARBA00022837"/>
    </source>
</evidence>
<feature type="signal peptide" evidence="17">
    <location>
        <begin position="1"/>
        <end position="19"/>
    </location>
</feature>
<evidence type="ECO:0000256" key="4">
    <source>
        <dbReference type="ARBA" id="ARBA00022692"/>
    </source>
</evidence>
<evidence type="ECO:0000256" key="14">
    <source>
        <dbReference type="PROSITE-ProRule" id="PRU01240"/>
    </source>
</evidence>
<keyword evidence="10 16" id="KW-0472">Membrane</keyword>
<keyword evidence="11" id="KW-0865">Zymogen</keyword>
<dbReference type="Pfam" id="PF00082">
    <property type="entry name" value="Peptidase_S8"/>
    <property type="match status" value="1"/>
</dbReference>
<dbReference type="OMA" id="PWMHVKH"/>
<feature type="active site" description="Charge relay system" evidence="13 14">
    <location>
        <position position="204"/>
    </location>
</feature>
<dbReference type="STRING" id="602072.A0A1R3RMD0"/>
<dbReference type="SUPFAM" id="SSF52743">
    <property type="entry name" value="Subtilisin-like"/>
    <property type="match status" value="1"/>
</dbReference>
<dbReference type="InterPro" id="IPR034182">
    <property type="entry name" value="Kexin/furin"/>
</dbReference>
<feature type="transmembrane region" description="Helical" evidence="16">
    <location>
        <begin position="736"/>
        <end position="758"/>
    </location>
</feature>
<dbReference type="InterPro" id="IPR023828">
    <property type="entry name" value="Peptidase_S8_Ser-AS"/>
</dbReference>
<feature type="compositionally biased region" description="Basic and acidic residues" evidence="15">
    <location>
        <begin position="822"/>
        <end position="847"/>
    </location>
</feature>
<keyword evidence="12" id="KW-0325">Glycoprotein</keyword>
<evidence type="ECO:0000313" key="20">
    <source>
        <dbReference type="EMBL" id="OOF95688.1"/>
    </source>
</evidence>
<dbReference type="Gene3D" id="3.40.50.200">
    <property type="entry name" value="Peptidase S8/S53 domain"/>
    <property type="match status" value="1"/>
</dbReference>
<keyword evidence="3 14" id="KW-0645">Protease</keyword>
<dbReference type="PROSITE" id="PS51829">
    <property type="entry name" value="P_HOMO_B"/>
    <property type="match status" value="1"/>
</dbReference>
<evidence type="ECO:0000256" key="16">
    <source>
        <dbReference type="SAM" id="Phobius"/>
    </source>
</evidence>
<evidence type="ECO:0000256" key="3">
    <source>
        <dbReference type="ARBA" id="ARBA00022670"/>
    </source>
</evidence>
<reference evidence="21" key="2">
    <citation type="journal article" date="2017" name="Genome Biol.">
        <title>Comparative genomics reveals high biological diversity and specific adaptations in the industrially and medically important fungal genus Aspergillus.</title>
        <authorList>
            <person name="de Vries R.P."/>
            <person name="Riley R."/>
            <person name="Wiebenga A."/>
            <person name="Aguilar-Osorio G."/>
            <person name="Amillis S."/>
            <person name="Uchima C.A."/>
            <person name="Anderluh G."/>
            <person name="Asadollahi M."/>
            <person name="Askin M."/>
            <person name="Barry K."/>
            <person name="Battaglia E."/>
            <person name="Bayram O."/>
            <person name="Benocci T."/>
            <person name="Braus-Stromeyer S.A."/>
            <person name="Caldana C."/>
            <person name="Canovas D."/>
            <person name="Cerqueira G.C."/>
            <person name="Chen F."/>
            <person name="Chen W."/>
            <person name="Choi C."/>
            <person name="Clum A."/>
            <person name="Dos Santos R.A."/>
            <person name="Damasio A.R."/>
            <person name="Diallinas G."/>
            <person name="Emri T."/>
            <person name="Fekete E."/>
            <person name="Flipphi M."/>
            <person name="Freyberg S."/>
            <person name="Gallo A."/>
            <person name="Gournas C."/>
            <person name="Habgood R."/>
            <person name="Hainaut M."/>
            <person name="Harispe M.L."/>
            <person name="Henrissat B."/>
            <person name="Hilden K.S."/>
            <person name="Hope R."/>
            <person name="Hossain A."/>
            <person name="Karabika E."/>
            <person name="Karaffa L."/>
            <person name="Karanyi Z."/>
            <person name="Krasevec N."/>
            <person name="Kuo A."/>
            <person name="Kusch H."/>
            <person name="LaButti K."/>
            <person name="Lagendijk E.L."/>
            <person name="Lapidus A."/>
            <person name="Levasseur A."/>
            <person name="Lindquist E."/>
            <person name="Lipzen A."/>
            <person name="Logrieco A.F."/>
            <person name="MacCabe A."/>
            <person name="Maekelae M.R."/>
            <person name="Malavazi I."/>
            <person name="Melin P."/>
            <person name="Meyer V."/>
            <person name="Mielnichuk N."/>
            <person name="Miskei M."/>
            <person name="Molnar A.P."/>
            <person name="Mule G."/>
            <person name="Ngan C.Y."/>
            <person name="Orejas M."/>
            <person name="Orosz E."/>
            <person name="Ouedraogo J.P."/>
            <person name="Overkamp K.M."/>
            <person name="Park H.-S."/>
            <person name="Perrone G."/>
            <person name="Piumi F."/>
            <person name="Punt P.J."/>
            <person name="Ram A.F."/>
            <person name="Ramon A."/>
            <person name="Rauscher S."/>
            <person name="Record E."/>
            <person name="Riano-Pachon D.M."/>
            <person name="Robert V."/>
            <person name="Roehrig J."/>
            <person name="Ruller R."/>
            <person name="Salamov A."/>
            <person name="Salih N.S."/>
            <person name="Samson R.A."/>
            <person name="Sandor E."/>
            <person name="Sanguinetti M."/>
            <person name="Schuetze T."/>
            <person name="Sepcic K."/>
            <person name="Shelest E."/>
            <person name="Sherlock G."/>
            <person name="Sophianopoulou V."/>
            <person name="Squina F.M."/>
            <person name="Sun H."/>
            <person name="Susca A."/>
            <person name="Todd R.B."/>
            <person name="Tsang A."/>
            <person name="Unkles S.E."/>
            <person name="van de Wiele N."/>
            <person name="van Rossen-Uffink D."/>
            <person name="Oliveira J.V."/>
            <person name="Vesth T.C."/>
            <person name="Visser J."/>
            <person name="Yu J.-H."/>
            <person name="Zhou M."/>
            <person name="Andersen M.R."/>
            <person name="Archer D.B."/>
            <person name="Baker S.E."/>
            <person name="Benoit I."/>
            <person name="Brakhage A.A."/>
            <person name="Braus G.H."/>
            <person name="Fischer R."/>
            <person name="Frisvad J.C."/>
            <person name="Goldman G.H."/>
            <person name="Houbraken J."/>
            <person name="Oakley B."/>
            <person name="Pocsi I."/>
            <person name="Scazzocchio C."/>
            <person name="Seiboth B."/>
            <person name="vanKuyk P.A."/>
            <person name="Wortman J."/>
            <person name="Dyer P.S."/>
            <person name="Grigoriev I.V."/>
        </authorList>
    </citation>
    <scope>NUCLEOTIDE SEQUENCE [LARGE SCALE GENOMIC DNA]</scope>
    <source>
        <strain evidence="21">ITEM 5010</strain>
    </source>
</reference>
<dbReference type="Pfam" id="PF01483">
    <property type="entry name" value="P_proprotein"/>
    <property type="match status" value="1"/>
</dbReference>
<evidence type="ECO:0000256" key="5">
    <source>
        <dbReference type="ARBA" id="ARBA00022729"/>
    </source>
</evidence>
<keyword evidence="7 14" id="KW-0720">Serine protease</keyword>
<feature type="region of interest" description="Disordered" evidence="15">
    <location>
        <begin position="800"/>
        <end position="847"/>
    </location>
</feature>
<evidence type="ECO:0000256" key="17">
    <source>
        <dbReference type="SAM" id="SignalP"/>
    </source>
</evidence>
<feature type="active site" description="Charge relay system" evidence="13 14">
    <location>
        <position position="242"/>
    </location>
</feature>
<evidence type="ECO:0000256" key="2">
    <source>
        <dbReference type="ARBA" id="ARBA00005325"/>
    </source>
</evidence>
<evidence type="ECO:0000256" key="9">
    <source>
        <dbReference type="ARBA" id="ARBA00022989"/>
    </source>
</evidence>
<dbReference type="VEuPathDB" id="FungiDB:ASPCADRAFT_47868"/>
<evidence type="ECO:0000313" key="19">
    <source>
        <dbReference type="EMBL" id="OOF95637.1"/>
    </source>
</evidence>
<dbReference type="SUPFAM" id="SSF49785">
    <property type="entry name" value="Galactose-binding domain-like"/>
    <property type="match status" value="1"/>
</dbReference>
<evidence type="ECO:0000256" key="15">
    <source>
        <dbReference type="SAM" id="MobiDB-lite"/>
    </source>
</evidence>
<dbReference type="InterPro" id="IPR036852">
    <property type="entry name" value="Peptidase_S8/S53_dom_sf"/>
</dbReference>
<proteinExistence type="inferred from homology"/>
<feature type="domain" description="P/Homo B" evidence="18">
    <location>
        <begin position="490"/>
        <end position="625"/>
    </location>
</feature>
<gene>
    <name evidence="19" type="ORF">ASPCADRAFT_207023</name>
    <name evidence="20" type="ORF">ASPCADRAFT_47868</name>
</gene>
<dbReference type="GO" id="GO:0005802">
    <property type="term" value="C:trans-Golgi network"/>
    <property type="evidence" value="ECO:0007669"/>
    <property type="project" value="TreeGrafter"/>
</dbReference>
<feature type="chain" id="PRO_5011900476" description="P/Homo B domain-containing protein" evidence="17">
    <location>
        <begin position="20"/>
        <end position="847"/>
    </location>
</feature>
<dbReference type="Proteomes" id="UP000188318">
    <property type="component" value="Unassembled WGS sequence"/>
</dbReference>
<comment type="subcellular location">
    <subcellularLocation>
        <location evidence="1">Membrane</location>
    </subcellularLocation>
</comment>
<dbReference type="InterPro" id="IPR000209">
    <property type="entry name" value="Peptidase_S8/S53_dom"/>
</dbReference>
<dbReference type="CDD" id="cd04059">
    <property type="entry name" value="Peptidases_S8_Protein_convertases_Kexins_Furin-like"/>
    <property type="match status" value="1"/>
</dbReference>
<dbReference type="VEuPathDB" id="FungiDB:ASPCADRAFT_207023"/>
<dbReference type="AlphaFoldDB" id="A0A1R3RMD0"/>
<dbReference type="GO" id="GO:0004252">
    <property type="term" value="F:serine-type endopeptidase activity"/>
    <property type="evidence" value="ECO:0007669"/>
    <property type="project" value="UniProtKB-UniRule"/>
</dbReference>
<evidence type="ECO:0000256" key="12">
    <source>
        <dbReference type="ARBA" id="ARBA00023180"/>
    </source>
</evidence>
<name>A0A1R3RMD0_ASPC5</name>
<dbReference type="OrthoDB" id="300641at2759"/>
<dbReference type="InterPro" id="IPR008979">
    <property type="entry name" value="Galactose-bd-like_sf"/>
</dbReference>
<dbReference type="EMBL" id="KV907499">
    <property type="protein sequence ID" value="OOF95688.1"/>
    <property type="molecule type" value="Genomic_DNA"/>
</dbReference>
<accession>A0A1R3RMD0</accession>
<dbReference type="PROSITE" id="PS00137">
    <property type="entry name" value="SUBTILASE_HIS"/>
    <property type="match status" value="1"/>
</dbReference>
<comment type="similarity">
    <text evidence="2">Belongs to the peptidase S8 family. Furin subfamily.</text>
</comment>
<keyword evidence="4 16" id="KW-0812">Transmembrane</keyword>
<evidence type="ECO:0000256" key="13">
    <source>
        <dbReference type="PIRSR" id="PIRSR615500-1"/>
    </source>
</evidence>
<dbReference type="PROSITE" id="PS00138">
    <property type="entry name" value="SUBTILASE_SER"/>
    <property type="match status" value="1"/>
</dbReference>
<feature type="active site" description="Charge relay system" evidence="13 14">
    <location>
        <position position="414"/>
    </location>
</feature>
<protein>
    <recommendedName>
        <fullName evidence="18">P/Homo B domain-containing protein</fullName>
    </recommendedName>
</protein>
<sequence>MRLPGGVAAALGLCAAASASLHPRRSYETHDYFALHLDESASPAEVAQRLGARHEGPVGELPQHHTFSIPRENSDDLDTLLDQLRDRRRLRRRSGDAAASLASLAGRDEGLDGILWSQKLAPQRKLHKRIPPSINVARSPANPKEDPEATQALKQVASELEIADPIFNEQWHLYNTVQLGHDLNVTGIWLEGITGKGVTTAIVDDGLDMYSNDLKPNYFAAGSYDYNDKSPEPRPRLSDDRHGTRCAGEIGAAKNDVCGVGVAYDSRISGIRILSAPIDDTDEAAAINYAYQDNDIYSCSWGPYDDGATMEAPGILIKRAMVNGIQNGRGGKGSVFVFAAGNGASHDDNCNFDGYTNSIYSITVGAIDREGQHPAYSESCSAQLVVAYSSGSNDAIHTTDVGSDKCSTTHGGTSAAGPLAAGTVALALSVRPELTWRDVQYLMIEAAVPVHEDDGSWQATKNGKMFSHDWGYGKVDTYTLVQQAKTWDLVKPQAWFNSPWQRVEHDIPQGDQGLASSYEVTEEMMKEANLERLEHVTVTMNVNHTRRGDLSVELRSPEGLVSHLSTTRRPDNQKVGYVDWTFMSVAHWGESGVGTWTVIVKDTNVNDNTGQFVDWRLNLWGEALDGANQPLHPMPTEHDDDHSYEDAVVATTSVSAAPTKTEPPGTPTDGVDRPVNVKPSASAQPTGTIDEPLEDELKEAPPTETSSTATPSPTAASDSFLPSFFPTFGASKRTQAWIYAAIGSIIVFCMGLGVYFHVQRRKRIRNDSRDDYDFEMIEDEDELQAMNGRSNRSRRRGGELYNAFAGESDEEPLFSDEDDEPYRDRGISSEQEREQVRDGADGEHPRR</sequence>
<dbReference type="PROSITE" id="PS51892">
    <property type="entry name" value="SUBTILASE"/>
    <property type="match status" value="1"/>
</dbReference>
<keyword evidence="5 17" id="KW-0732">Signal</keyword>
<dbReference type="FunFam" id="3.40.50.200:FF:000005">
    <property type="entry name" value="Proprotein convertase subtilisin/kexin type 7"/>
    <property type="match status" value="1"/>
</dbReference>
<keyword evidence="6 14" id="KW-0378">Hydrolase</keyword>
<evidence type="ECO:0000256" key="1">
    <source>
        <dbReference type="ARBA" id="ARBA00004370"/>
    </source>
</evidence>
<dbReference type="GO" id="GO:0000139">
    <property type="term" value="C:Golgi membrane"/>
    <property type="evidence" value="ECO:0007669"/>
    <property type="project" value="TreeGrafter"/>
</dbReference>
<dbReference type="PRINTS" id="PR00723">
    <property type="entry name" value="SUBTILISIN"/>
</dbReference>
<evidence type="ECO:0000259" key="18">
    <source>
        <dbReference type="PROSITE" id="PS51829"/>
    </source>
</evidence>
<keyword evidence="8" id="KW-0106">Calcium</keyword>
<dbReference type="PANTHER" id="PTHR42884">
    <property type="entry name" value="PROPROTEIN CONVERTASE SUBTILISIN/KEXIN-RELATED"/>
    <property type="match status" value="1"/>
</dbReference>
<feature type="compositionally biased region" description="Acidic residues" evidence="15">
    <location>
        <begin position="807"/>
        <end position="821"/>
    </location>
</feature>
<dbReference type="InterPro" id="IPR002884">
    <property type="entry name" value="P_dom"/>
</dbReference>
<dbReference type="PANTHER" id="PTHR42884:SF14">
    <property type="entry name" value="NEUROENDOCRINE CONVERTASE 1"/>
    <property type="match status" value="1"/>
</dbReference>
<evidence type="ECO:0000256" key="6">
    <source>
        <dbReference type="ARBA" id="ARBA00022801"/>
    </source>
</evidence>
<evidence type="ECO:0000256" key="10">
    <source>
        <dbReference type="ARBA" id="ARBA00023136"/>
    </source>
</evidence>
<keyword evidence="21" id="KW-1185">Reference proteome</keyword>
<dbReference type="EMBL" id="KV907499">
    <property type="protein sequence ID" value="OOF95637.1"/>
    <property type="molecule type" value="Genomic_DNA"/>
</dbReference>
<keyword evidence="9 16" id="KW-1133">Transmembrane helix</keyword>
<evidence type="ECO:0000256" key="11">
    <source>
        <dbReference type="ARBA" id="ARBA00023145"/>
    </source>
</evidence>
<organism evidence="19 21">
    <name type="scientific">Aspergillus carbonarius (strain ITEM 5010)</name>
    <dbReference type="NCBI Taxonomy" id="602072"/>
    <lineage>
        <taxon>Eukaryota</taxon>
        <taxon>Fungi</taxon>
        <taxon>Dikarya</taxon>
        <taxon>Ascomycota</taxon>
        <taxon>Pezizomycotina</taxon>
        <taxon>Eurotiomycetes</taxon>
        <taxon>Eurotiomycetidae</taxon>
        <taxon>Eurotiales</taxon>
        <taxon>Aspergillaceae</taxon>
        <taxon>Aspergillus</taxon>
        <taxon>Aspergillus subgen. Circumdati</taxon>
    </lineage>
</organism>
<feature type="region of interest" description="Disordered" evidence="15">
    <location>
        <begin position="653"/>
        <end position="694"/>
    </location>
</feature>
<dbReference type="InterPro" id="IPR022398">
    <property type="entry name" value="Peptidase_S8_His-AS"/>
</dbReference>
<dbReference type="FunFam" id="2.60.120.260:FF:000026">
    <property type="entry name" value="proprotein convertase subtilisin/kexin type 7"/>
    <property type="match status" value="1"/>
</dbReference>
<dbReference type="GO" id="GO:0007323">
    <property type="term" value="P:peptide pheromone maturation"/>
    <property type="evidence" value="ECO:0007669"/>
    <property type="project" value="UniProtKB-ARBA"/>
</dbReference>
<evidence type="ECO:0000256" key="7">
    <source>
        <dbReference type="ARBA" id="ARBA00022825"/>
    </source>
</evidence>
<evidence type="ECO:0000313" key="21">
    <source>
        <dbReference type="Proteomes" id="UP000188318"/>
    </source>
</evidence>
<reference evidence="19" key="1">
    <citation type="submission" date="2016-12" db="EMBL/GenBank/DDBJ databases">
        <authorList>
            <consortium name="DOE Joint Genome Institute"/>
            <person name="Riley R."/>
            <person name="Kuo A."/>
            <person name="Sun H."/>
            <person name="Pangilinan J."/>
            <person name="Culley D."/>
            <person name="Salamov A."/>
            <person name="Magnuson J."/>
            <person name="Bruno K."/>
            <person name="Henrissat B."/>
            <person name="Berka R."/>
            <person name="Tsang A."/>
            <person name="Barry K."/>
            <person name="lapidus A."/>
            <person name="Martin J."/>
            <person name="Lindquist E."/>
            <person name="Wang Z."/>
            <person name="Baker S."/>
            <person name="Grigoriev I."/>
            <person name="Nordberg H.P."/>
            <person name="Cantor M.N."/>
            <person name="Hua S.X."/>
        </authorList>
    </citation>
    <scope>NUCLEOTIDE SEQUENCE [LARGE SCALE GENOMIC DNA]</scope>
    <source>
        <strain evidence="19">ITEM 5010</strain>
    </source>
</reference>